<dbReference type="RefSeq" id="WP_133443302.1">
    <property type="nucleotide sequence ID" value="NZ_SCWB01000004.1"/>
</dbReference>
<sequence>MTSEFNIDRLAMSYHLYVNEPEDTPYYFDKYCIEQAGNLNDLNRKIIKVVTQNVIQNEHVVLCEQGGQLLGWFKPTHSLIMYRKAFESVIIDFEKLEQVKASELIPKIEDIKLVFNNYDLTSKYYVFDNEIRLEALYSGPYFLGFIPSKVLLRHIKIPKVKSQLLETIHDVYTSPKQNRQFVSFSFDTNNEVIVEEAYPALNMVRISQHKYSGWVDQSILAPISFPLDETVLSVDDIKRDHLVRTLVGERKKEEAIIKKLLNENISLRQRLVRAEQKKNRINELYNNLKNSKLGRLQVAFWEKKSGGRKK</sequence>
<organism evidence="2 3">
    <name type="scientific">Macrococcus lamae</name>
    <dbReference type="NCBI Taxonomy" id="198484"/>
    <lineage>
        <taxon>Bacteria</taxon>
        <taxon>Bacillati</taxon>
        <taxon>Bacillota</taxon>
        <taxon>Bacilli</taxon>
        <taxon>Bacillales</taxon>
        <taxon>Staphylococcaceae</taxon>
        <taxon>Macrococcus</taxon>
    </lineage>
</organism>
<dbReference type="EMBL" id="SCWB01000004">
    <property type="protein sequence ID" value="TDM12397.1"/>
    <property type="molecule type" value="Genomic_DNA"/>
</dbReference>
<accession>A0A4R6BW37</accession>
<keyword evidence="3" id="KW-1185">Reference proteome</keyword>
<gene>
    <name evidence="2" type="ORF">ERX29_03475</name>
</gene>
<name>A0A4R6BW37_9STAP</name>
<protein>
    <submittedName>
        <fullName evidence="2">Uncharacterized protein</fullName>
    </submittedName>
</protein>
<keyword evidence="1" id="KW-0175">Coiled coil</keyword>
<reference evidence="2 3" key="1">
    <citation type="submission" date="2019-01" db="EMBL/GenBank/DDBJ databases">
        <title>Draft genome sequences of the type strains of six Macrococcus species.</title>
        <authorList>
            <person name="Mazhar S."/>
            <person name="Altermann E."/>
            <person name="Hill C."/>
            <person name="Mcauliffe O."/>
        </authorList>
    </citation>
    <scope>NUCLEOTIDE SEQUENCE [LARGE SCALE GENOMIC DNA]</scope>
    <source>
        <strain evidence="2 3">CCM4815</strain>
    </source>
</reference>
<feature type="coiled-coil region" evidence="1">
    <location>
        <begin position="250"/>
        <end position="291"/>
    </location>
</feature>
<comment type="caution">
    <text evidence="2">The sequence shown here is derived from an EMBL/GenBank/DDBJ whole genome shotgun (WGS) entry which is preliminary data.</text>
</comment>
<dbReference type="AlphaFoldDB" id="A0A4R6BW37"/>
<evidence type="ECO:0000313" key="2">
    <source>
        <dbReference type="EMBL" id="TDM12397.1"/>
    </source>
</evidence>
<dbReference type="Proteomes" id="UP000294802">
    <property type="component" value="Unassembled WGS sequence"/>
</dbReference>
<proteinExistence type="predicted"/>
<evidence type="ECO:0000313" key="3">
    <source>
        <dbReference type="Proteomes" id="UP000294802"/>
    </source>
</evidence>
<evidence type="ECO:0000256" key="1">
    <source>
        <dbReference type="SAM" id="Coils"/>
    </source>
</evidence>
<dbReference type="OrthoDB" id="2389005at2"/>